<name>Q9LCU5_9MICC</name>
<protein>
    <submittedName>
        <fullName evidence="2">Putative excisionase</fullName>
    </submittedName>
</protein>
<dbReference type="InterPro" id="IPR041657">
    <property type="entry name" value="HTH_17"/>
</dbReference>
<sequence>MATSTATKETFLAPEAPQTRKIYNFMEAHAEKNGSQPSPQFFLSGADAGDQVEIPHEIYEVLVKTVEAMRKGLAITITPSSMTLTTQQAAELLGVTRPTLVRLLDAGKIPFEKPGTHRRIKLEDVLAFKEVRKAEQYEALDSLGVLDDENPEAAINRMKKARVVAAERRRQHKE</sequence>
<dbReference type="GO" id="GO:0003677">
    <property type="term" value="F:DNA binding"/>
    <property type="evidence" value="ECO:0007669"/>
    <property type="project" value="InterPro"/>
</dbReference>
<accession>Q9LCU5</accession>
<evidence type="ECO:0000313" key="2">
    <source>
        <dbReference type="EMBL" id="AAF76245.1"/>
    </source>
</evidence>
<dbReference type="AlphaFoldDB" id="Q9LCU5"/>
<dbReference type="Gene3D" id="1.10.1660.10">
    <property type="match status" value="1"/>
</dbReference>
<evidence type="ECO:0000259" key="1">
    <source>
        <dbReference type="Pfam" id="PF12728"/>
    </source>
</evidence>
<dbReference type="InterPro" id="IPR010093">
    <property type="entry name" value="SinI_DNA-bd"/>
</dbReference>
<reference evidence="2" key="1">
    <citation type="submission" date="2001-06" db="EMBL/GenBank/DDBJ databases">
        <title>Hydrolytic dechlorination of 4-chlorbenzoate. Cloning and characterization of the 4-chlorobenzoate dehalogenase operon from Arthrobacter spp. shows a duplication of the operon, association with a transmembrane protein, and the occurrence of insertion elements upstream of the operon.</title>
        <authorList>
            <person name="Gartemann K.-H."/>
            <person name="Fiedler J."/>
            <person name="Schmitz A."/>
            <person name="Zellermann E.-M."/>
            <person name="Eichenlaub R."/>
        </authorList>
    </citation>
    <scope>NUCLEOTIDE SEQUENCE</scope>
    <source>
        <strain evidence="2">TM1</strain>
    </source>
</reference>
<dbReference type="EMBL" id="AF042490">
    <property type="protein sequence ID" value="AAF76245.1"/>
    <property type="molecule type" value="Genomic_DNA"/>
</dbReference>
<feature type="domain" description="Helix-turn-helix" evidence="1">
    <location>
        <begin position="84"/>
        <end position="130"/>
    </location>
</feature>
<dbReference type="NCBIfam" id="TIGR01764">
    <property type="entry name" value="excise"/>
    <property type="match status" value="1"/>
</dbReference>
<dbReference type="SUPFAM" id="SSF46955">
    <property type="entry name" value="Putative DNA-binding domain"/>
    <property type="match status" value="1"/>
</dbReference>
<dbReference type="InterPro" id="IPR009061">
    <property type="entry name" value="DNA-bd_dom_put_sf"/>
</dbReference>
<dbReference type="Pfam" id="PF12728">
    <property type="entry name" value="HTH_17"/>
    <property type="match status" value="1"/>
</dbReference>
<organism evidence="2">
    <name type="scientific">Arthrobacter sp. TM1</name>
    <dbReference type="NCBI Taxonomy" id="75752"/>
    <lineage>
        <taxon>Bacteria</taxon>
        <taxon>Bacillati</taxon>
        <taxon>Actinomycetota</taxon>
        <taxon>Actinomycetes</taxon>
        <taxon>Micrococcales</taxon>
        <taxon>Micrococcaceae</taxon>
        <taxon>Arthrobacter</taxon>
    </lineage>
</organism>
<proteinExistence type="predicted"/>